<dbReference type="Pfam" id="PF20142">
    <property type="entry name" value="Scaffold"/>
    <property type="match status" value="1"/>
</dbReference>
<dbReference type="Proteomes" id="UP000253961">
    <property type="component" value="Unassembled WGS sequence"/>
</dbReference>
<evidence type="ECO:0000256" key="2">
    <source>
        <dbReference type="ARBA" id="ARBA00005992"/>
    </source>
</evidence>
<dbReference type="Gene3D" id="2.40.440.10">
    <property type="entry name" value="L,D-transpeptidase catalytic domain-like"/>
    <property type="match status" value="1"/>
</dbReference>
<dbReference type="OrthoDB" id="9778545at2"/>
<comment type="similarity">
    <text evidence="2">Belongs to the YkuD family.</text>
</comment>
<evidence type="ECO:0000313" key="10">
    <source>
        <dbReference type="Proteomes" id="UP000253961"/>
    </source>
</evidence>
<keyword evidence="5 7" id="KW-0573">Peptidoglycan synthesis</keyword>
<comment type="caution">
    <text evidence="9">The sequence shown here is derived from an EMBL/GenBank/DDBJ whole genome shotgun (WGS) entry which is preliminary data.</text>
</comment>
<name>A0A369PT61_9SPHI</name>
<dbReference type="GO" id="GO:0008360">
    <property type="term" value="P:regulation of cell shape"/>
    <property type="evidence" value="ECO:0007669"/>
    <property type="project" value="UniProtKB-UniRule"/>
</dbReference>
<evidence type="ECO:0000256" key="7">
    <source>
        <dbReference type="PROSITE-ProRule" id="PRU01373"/>
    </source>
</evidence>
<dbReference type="InterPro" id="IPR036365">
    <property type="entry name" value="PGBD-like_sf"/>
</dbReference>
<dbReference type="AlphaFoldDB" id="A0A369PT61"/>
<proteinExistence type="inferred from homology"/>
<evidence type="ECO:0000256" key="1">
    <source>
        <dbReference type="ARBA" id="ARBA00004752"/>
    </source>
</evidence>
<organism evidence="9 10">
    <name type="scientific">Pedobacter chinensis</name>
    <dbReference type="NCBI Taxonomy" id="2282421"/>
    <lineage>
        <taxon>Bacteria</taxon>
        <taxon>Pseudomonadati</taxon>
        <taxon>Bacteroidota</taxon>
        <taxon>Sphingobacteriia</taxon>
        <taxon>Sphingobacteriales</taxon>
        <taxon>Sphingobacteriaceae</taxon>
        <taxon>Pedobacter</taxon>
    </lineage>
</organism>
<evidence type="ECO:0000313" key="9">
    <source>
        <dbReference type="EMBL" id="RDC55743.1"/>
    </source>
</evidence>
<dbReference type="PANTHER" id="PTHR41533">
    <property type="entry name" value="L,D-TRANSPEPTIDASE HI_1667-RELATED"/>
    <property type="match status" value="1"/>
</dbReference>
<dbReference type="PANTHER" id="PTHR41533:SF2">
    <property type="entry name" value="BLR7131 PROTEIN"/>
    <property type="match status" value="1"/>
</dbReference>
<dbReference type="EMBL" id="QPKV01000006">
    <property type="protein sequence ID" value="RDC55743.1"/>
    <property type="molecule type" value="Genomic_DNA"/>
</dbReference>
<dbReference type="InterPro" id="IPR045380">
    <property type="entry name" value="LD_TPept_scaffold_dom"/>
</dbReference>
<dbReference type="Pfam" id="PF01471">
    <property type="entry name" value="PG_binding_1"/>
    <property type="match status" value="1"/>
</dbReference>
<feature type="active site" description="Nucleophile" evidence="7">
    <location>
        <position position="454"/>
    </location>
</feature>
<feature type="active site" description="Proton donor/acceptor" evidence="7">
    <location>
        <position position="435"/>
    </location>
</feature>
<dbReference type="GO" id="GO:0004180">
    <property type="term" value="F:carboxypeptidase activity"/>
    <property type="evidence" value="ECO:0007669"/>
    <property type="project" value="UniProtKB-ARBA"/>
</dbReference>
<dbReference type="InterPro" id="IPR002477">
    <property type="entry name" value="Peptidoglycan-bd-like"/>
</dbReference>
<dbReference type="InterPro" id="IPR036366">
    <property type="entry name" value="PGBDSf"/>
</dbReference>
<dbReference type="PROSITE" id="PS52029">
    <property type="entry name" value="LD_TPASE"/>
    <property type="match status" value="1"/>
</dbReference>
<dbReference type="GO" id="GO:0009252">
    <property type="term" value="P:peptidoglycan biosynthetic process"/>
    <property type="evidence" value="ECO:0007669"/>
    <property type="project" value="UniProtKB-UniPathway"/>
</dbReference>
<dbReference type="Gene3D" id="1.10.101.10">
    <property type="entry name" value="PGBD-like superfamily/PGBD"/>
    <property type="match status" value="1"/>
</dbReference>
<dbReference type="UniPathway" id="UPA00219"/>
<evidence type="ECO:0000256" key="3">
    <source>
        <dbReference type="ARBA" id="ARBA00022679"/>
    </source>
</evidence>
<keyword evidence="3" id="KW-0808">Transferase</keyword>
<evidence type="ECO:0000259" key="8">
    <source>
        <dbReference type="PROSITE" id="PS52029"/>
    </source>
</evidence>
<dbReference type="GO" id="GO:0016740">
    <property type="term" value="F:transferase activity"/>
    <property type="evidence" value="ECO:0007669"/>
    <property type="project" value="UniProtKB-KW"/>
</dbReference>
<sequence length="538" mass="61948">MSQKSRSLLFLIIITLCCWLTGCVQKGKKAQKKKLYNNASIAGHFSSQLSSTFDSTAIDSFLKKFPLFDPYEAEIVKFYDRRKYAYAWFEHDTLIEHAGNLANRIAGMEEDGIHGKPPYLREMDSLLHTPLSKNTQEMTELMLTAQYFVFARMAWEGMTDEESRANSWFLPRKRLSYNGYLDSILKLPLKNALSTEPVYRQYELLKSFLTKYRTLEKTESWLPVKLNRFPRLGDSSEAIQLIRQRLILLGDLPAKTESAIFDEPLAEGFRNFQIRHGLKPSGTMDALTLNALNIPLKERITQILINMERSRWLPVTQEGEYLAVNIPEFKLHVYDTDSLLWSCNVVVGKTMNRTTVFYGELESIVFSPYWNVPPSIVKKEILPGMRSRSNFLESHQMEIVGSSDGLPIIRQRPGKNNSLGQVKFLFPNSHNIYLHDTPSRSLFLEPARAFSHGCIRVAEPRKLAEFLLKDSPQWPSDKIISAMQAGKEIYVPLKKKTPVYIAYFTAFVDRKHQLNFRQDIYHLDDRLAAMLLSGKGNY</sequence>
<keyword evidence="4 7" id="KW-0133">Cell shape</keyword>
<reference evidence="9 10" key="1">
    <citation type="submission" date="2018-07" db="EMBL/GenBank/DDBJ databases">
        <title>Pedobacter sp. nov., isolated from soil.</title>
        <authorList>
            <person name="Zhou L.Y."/>
            <person name="Du Z.J."/>
        </authorList>
    </citation>
    <scope>NUCLEOTIDE SEQUENCE [LARGE SCALE GENOMIC DNA]</scope>
    <source>
        <strain evidence="9 10">JDX94</strain>
    </source>
</reference>
<dbReference type="SUPFAM" id="SSF47090">
    <property type="entry name" value="PGBD-like"/>
    <property type="match status" value="1"/>
</dbReference>
<dbReference type="Pfam" id="PF03734">
    <property type="entry name" value="YkuD"/>
    <property type="match status" value="1"/>
</dbReference>
<dbReference type="InterPro" id="IPR052905">
    <property type="entry name" value="LD-transpeptidase_YkuD-like"/>
</dbReference>
<keyword evidence="6 7" id="KW-0961">Cell wall biogenesis/degradation</keyword>
<gene>
    <name evidence="9" type="ORF">DU508_15855</name>
</gene>
<dbReference type="GO" id="GO:0071555">
    <property type="term" value="P:cell wall organization"/>
    <property type="evidence" value="ECO:0007669"/>
    <property type="project" value="UniProtKB-UniRule"/>
</dbReference>
<dbReference type="CDD" id="cd16913">
    <property type="entry name" value="YkuD_like"/>
    <property type="match status" value="1"/>
</dbReference>
<dbReference type="SUPFAM" id="SSF141523">
    <property type="entry name" value="L,D-transpeptidase catalytic domain-like"/>
    <property type="match status" value="1"/>
</dbReference>
<keyword evidence="10" id="KW-1185">Reference proteome</keyword>
<accession>A0A369PT61</accession>
<feature type="domain" description="L,D-TPase catalytic" evidence="8">
    <location>
        <begin position="320"/>
        <end position="492"/>
    </location>
</feature>
<protein>
    <submittedName>
        <fullName evidence="9">Murein L,D-transpeptidase</fullName>
    </submittedName>
</protein>
<dbReference type="InterPro" id="IPR038063">
    <property type="entry name" value="Transpep_catalytic_dom"/>
</dbReference>
<evidence type="ECO:0000256" key="5">
    <source>
        <dbReference type="ARBA" id="ARBA00022984"/>
    </source>
</evidence>
<evidence type="ECO:0000256" key="4">
    <source>
        <dbReference type="ARBA" id="ARBA00022960"/>
    </source>
</evidence>
<comment type="pathway">
    <text evidence="1 7">Cell wall biogenesis; peptidoglycan biosynthesis.</text>
</comment>
<evidence type="ECO:0000256" key="6">
    <source>
        <dbReference type="ARBA" id="ARBA00023316"/>
    </source>
</evidence>
<dbReference type="InterPro" id="IPR005490">
    <property type="entry name" value="LD_TPept_cat_dom"/>
</dbReference>
<dbReference type="PROSITE" id="PS51257">
    <property type="entry name" value="PROKAR_LIPOPROTEIN"/>
    <property type="match status" value="1"/>
</dbReference>